<proteinExistence type="predicted"/>
<dbReference type="EMBL" id="BMHO01000002">
    <property type="protein sequence ID" value="GGD44574.1"/>
    <property type="molecule type" value="Genomic_DNA"/>
</dbReference>
<keyword evidence="2" id="KW-0472">Membrane</keyword>
<evidence type="ECO:0000259" key="3">
    <source>
        <dbReference type="Pfam" id="PF01882"/>
    </source>
</evidence>
<evidence type="ECO:0000256" key="1">
    <source>
        <dbReference type="SAM" id="MobiDB-lite"/>
    </source>
</evidence>
<evidence type="ECO:0000256" key="2">
    <source>
        <dbReference type="SAM" id="Phobius"/>
    </source>
</evidence>
<accession>A0A916YGP3</accession>
<gene>
    <name evidence="4" type="ORF">GCM10010915_27250</name>
</gene>
<evidence type="ECO:0000313" key="4">
    <source>
        <dbReference type="EMBL" id="GGD44574.1"/>
    </source>
</evidence>
<dbReference type="InterPro" id="IPR002881">
    <property type="entry name" value="DUF58"/>
</dbReference>
<dbReference type="PANTHER" id="PTHR34351:SF1">
    <property type="entry name" value="SLR1927 PROTEIN"/>
    <property type="match status" value="1"/>
</dbReference>
<dbReference type="AlphaFoldDB" id="A0A916YGP3"/>
<sequence>MVPTGRGLAMLALAAALVAAGIGIDRIELTYLGLVFAGVVALGAIVVRLAAVPRAVSRTLSAEIVAVGETLRIEAAIVGGAIEFIDHAVDGASDGLDIREIPASTDAAYRSEVTASRRGPQTVGPLRVELLAPLRVARRRVAVGGVDEVIAVPPVVALASVHARGREDGEEPTRHERIGQGTDNLVPRPYLPGDSMRRVHWRASAHHGDLMVREEERETTPTAAVILDLADDAWPADSDFERALSACVSVVARLRTDGFAVDVMAADGSMLGSVDSSEAFDDLLVTCARLDPRGQGEPTMKRADGAGLVVAIGRAPRPAATPATHVLLAADPTPLGAETTGWRATALDDVAPSWARALDGGDR</sequence>
<dbReference type="PANTHER" id="PTHR34351">
    <property type="entry name" value="SLR1927 PROTEIN-RELATED"/>
    <property type="match status" value="1"/>
</dbReference>
<dbReference type="RefSeq" id="WP_188712959.1">
    <property type="nucleotide sequence ID" value="NZ_BMHO01000002.1"/>
</dbReference>
<keyword evidence="2" id="KW-1133">Transmembrane helix</keyword>
<dbReference type="Proteomes" id="UP000633205">
    <property type="component" value="Unassembled WGS sequence"/>
</dbReference>
<evidence type="ECO:0000313" key="5">
    <source>
        <dbReference type="Proteomes" id="UP000633205"/>
    </source>
</evidence>
<reference evidence="4" key="2">
    <citation type="submission" date="2020-09" db="EMBL/GenBank/DDBJ databases">
        <authorList>
            <person name="Sun Q."/>
            <person name="Zhou Y."/>
        </authorList>
    </citation>
    <scope>NUCLEOTIDE SEQUENCE</scope>
    <source>
        <strain evidence="4">CGMCC 1.15152</strain>
    </source>
</reference>
<dbReference type="Pfam" id="PF01882">
    <property type="entry name" value="DUF58"/>
    <property type="match status" value="1"/>
</dbReference>
<feature type="domain" description="DUF58" evidence="3">
    <location>
        <begin position="188"/>
        <end position="294"/>
    </location>
</feature>
<protein>
    <recommendedName>
        <fullName evidence="3">DUF58 domain-containing protein</fullName>
    </recommendedName>
</protein>
<organism evidence="4 5">
    <name type="scientific">Microbacterium faecale</name>
    <dbReference type="NCBI Taxonomy" id="1804630"/>
    <lineage>
        <taxon>Bacteria</taxon>
        <taxon>Bacillati</taxon>
        <taxon>Actinomycetota</taxon>
        <taxon>Actinomycetes</taxon>
        <taxon>Micrococcales</taxon>
        <taxon>Microbacteriaceae</taxon>
        <taxon>Microbacterium</taxon>
    </lineage>
</organism>
<comment type="caution">
    <text evidence="4">The sequence shown here is derived from an EMBL/GenBank/DDBJ whole genome shotgun (WGS) entry which is preliminary data.</text>
</comment>
<name>A0A916YGP3_9MICO</name>
<feature type="region of interest" description="Disordered" evidence="1">
    <location>
        <begin position="163"/>
        <end position="185"/>
    </location>
</feature>
<keyword evidence="5" id="KW-1185">Reference proteome</keyword>
<reference evidence="4" key="1">
    <citation type="journal article" date="2014" name="Int. J. Syst. Evol. Microbiol.">
        <title>Complete genome sequence of Corynebacterium casei LMG S-19264T (=DSM 44701T), isolated from a smear-ripened cheese.</title>
        <authorList>
            <consortium name="US DOE Joint Genome Institute (JGI-PGF)"/>
            <person name="Walter F."/>
            <person name="Albersmeier A."/>
            <person name="Kalinowski J."/>
            <person name="Ruckert C."/>
        </authorList>
    </citation>
    <scope>NUCLEOTIDE SEQUENCE</scope>
    <source>
        <strain evidence="4">CGMCC 1.15152</strain>
    </source>
</reference>
<keyword evidence="2" id="KW-0812">Transmembrane</keyword>
<feature type="transmembrane region" description="Helical" evidence="2">
    <location>
        <begin position="31"/>
        <end position="51"/>
    </location>
</feature>
<feature type="compositionally biased region" description="Basic and acidic residues" evidence="1">
    <location>
        <begin position="164"/>
        <end position="178"/>
    </location>
</feature>